<keyword evidence="3" id="KW-1185">Reference proteome</keyword>
<evidence type="ECO:0000313" key="2">
    <source>
        <dbReference type="EMBL" id="CAL5224222.1"/>
    </source>
</evidence>
<sequence>MIVSGNAPDVSVCRVVPVKDEDPAHGVSPTAVACSQALPGTSGLISDWLVIDETAHNLDMETPKLEDEQTRKVEGKDASQPENKETLDSEKEIQDPKNEEIQEPKKEEPVNPHNEKIQRTLPVLTKDEAFIEREIILNCLENAVVCMPDMQRCIIEADRKWLVERFISNCGVVATCPLWTRIKTLIDELRELLFFCNDLAAGKYDDMLASIFCKAASDANPPKKQRHWAYLHPGVDPEPTLLSLKDDMEMIITYMHQFLFNIPAQD</sequence>
<reference evidence="2 3" key="1">
    <citation type="submission" date="2024-06" db="EMBL/GenBank/DDBJ databases">
        <authorList>
            <person name="Kraege A."/>
            <person name="Thomma B."/>
        </authorList>
    </citation>
    <scope>NUCLEOTIDE SEQUENCE [LARGE SCALE GENOMIC DNA]</scope>
</reference>
<evidence type="ECO:0000256" key="1">
    <source>
        <dbReference type="SAM" id="MobiDB-lite"/>
    </source>
</evidence>
<dbReference type="EMBL" id="CAXHTA020000010">
    <property type="protein sequence ID" value="CAL5224222.1"/>
    <property type="molecule type" value="Genomic_DNA"/>
</dbReference>
<protein>
    <submittedName>
        <fullName evidence="2">G6870 protein</fullName>
    </submittedName>
</protein>
<organism evidence="2 3">
    <name type="scientific">Coccomyxa viridis</name>
    <dbReference type="NCBI Taxonomy" id="1274662"/>
    <lineage>
        <taxon>Eukaryota</taxon>
        <taxon>Viridiplantae</taxon>
        <taxon>Chlorophyta</taxon>
        <taxon>core chlorophytes</taxon>
        <taxon>Trebouxiophyceae</taxon>
        <taxon>Trebouxiophyceae incertae sedis</taxon>
        <taxon>Coccomyxaceae</taxon>
        <taxon>Coccomyxa</taxon>
    </lineage>
</organism>
<evidence type="ECO:0000313" key="3">
    <source>
        <dbReference type="Proteomes" id="UP001497392"/>
    </source>
</evidence>
<feature type="region of interest" description="Disordered" evidence="1">
    <location>
        <begin position="60"/>
        <end position="114"/>
    </location>
</feature>
<gene>
    <name evidence="2" type="primary">g6870</name>
    <name evidence="2" type="ORF">VP750_LOCUS5881</name>
</gene>
<proteinExistence type="predicted"/>
<comment type="caution">
    <text evidence="2">The sequence shown here is derived from an EMBL/GenBank/DDBJ whole genome shotgun (WGS) entry which is preliminary data.</text>
</comment>
<name>A0ABP1G339_9CHLO</name>
<accession>A0ABP1G339</accession>
<dbReference type="Proteomes" id="UP001497392">
    <property type="component" value="Unassembled WGS sequence"/>
</dbReference>